<dbReference type="Proteomes" id="UP000276128">
    <property type="component" value="Unassembled WGS sequence"/>
</dbReference>
<organism evidence="2 3">
    <name type="scientific">Paenibacillus whitsoniae</name>
    <dbReference type="NCBI Taxonomy" id="2496558"/>
    <lineage>
        <taxon>Bacteria</taxon>
        <taxon>Bacillati</taxon>
        <taxon>Bacillota</taxon>
        <taxon>Bacilli</taxon>
        <taxon>Bacillales</taxon>
        <taxon>Paenibacillaceae</taxon>
        <taxon>Paenibacillus</taxon>
    </lineage>
</organism>
<proteinExistence type="predicted"/>
<dbReference type="AlphaFoldDB" id="A0A3S0A6R9"/>
<feature type="domain" description="SLH" evidence="1">
    <location>
        <begin position="403"/>
        <end position="457"/>
    </location>
</feature>
<dbReference type="InterPro" id="IPR001119">
    <property type="entry name" value="SLH_dom"/>
</dbReference>
<feature type="domain" description="SLH" evidence="1">
    <location>
        <begin position="339"/>
        <end position="398"/>
    </location>
</feature>
<gene>
    <name evidence="2" type="ORF">EJQ19_06105</name>
</gene>
<sequence length="457" mass="48497">MAKPEASYIFKQWKVISPTGLAITGNTFTMPNEAVTVKAVFEEKPGSTSSSGSSSSSIPPAKDYSAIIKVKDASGNSTKDTNLSVTIDAKTGTAVFDTAPIDNLTSNGRTSIITVPSIPDVITYTMGIPISYLSTADKQGALTVNTVNGSITVPSNMLSGTKGTVGTKVEISISQDDKSLLPEAAKTVIGERPLIKLSMSIDGKQLEWNNPDAPVTVSIPYSPTAAELVNSEGIIIWYIDGNGKSIAIPNGHYDPSAGTVTFTTTHFSYYAVGYNKVSFADVAATAWYNKAVGFVGARSITTGTGNGNFSPNAKLTRGDFLVMLMRAYQIVPDDNQLNNFIDAGSSYYAGYLAAAKRLGIAEGTGNNRYDPTREITRQEMFTLLYNALKVSDELPQSNSGKRLSSFSDAEHIASWAKGSMTFLVEAGIIGGSAEQLTPASTATRAEIAQVLYNLLSR</sequence>
<dbReference type="PROSITE" id="PS51272">
    <property type="entry name" value="SLH"/>
    <property type="match status" value="3"/>
</dbReference>
<comment type="caution">
    <text evidence="2">The sequence shown here is derived from an EMBL/GenBank/DDBJ whole genome shotgun (WGS) entry which is preliminary data.</text>
</comment>
<feature type="domain" description="SLH" evidence="1">
    <location>
        <begin position="275"/>
        <end position="338"/>
    </location>
</feature>
<dbReference type="Pfam" id="PF00395">
    <property type="entry name" value="SLH"/>
    <property type="match status" value="3"/>
</dbReference>
<protein>
    <submittedName>
        <fullName evidence="2">S-layer homology domain-containing protein</fullName>
    </submittedName>
</protein>
<dbReference type="OrthoDB" id="9798386at2"/>
<reference evidence="2 3" key="1">
    <citation type="submission" date="2018-12" db="EMBL/GenBank/DDBJ databases">
        <title>Bacillus ochoae sp. nov., Paenibacillus whitsoniae sp. nov., Paenibacillus spiritus sp. nov. Isolated from the Mars Exploration Rover during spacecraft assembly.</title>
        <authorList>
            <person name="Seuylemezian A."/>
            <person name="Vaishampayan P."/>
        </authorList>
    </citation>
    <scope>NUCLEOTIDE SEQUENCE [LARGE SCALE GENOMIC DNA]</scope>
    <source>
        <strain evidence="2 3">MER 54</strain>
    </source>
</reference>
<keyword evidence="3" id="KW-1185">Reference proteome</keyword>
<dbReference type="EMBL" id="RXHU01000015">
    <property type="protein sequence ID" value="RTE10915.1"/>
    <property type="molecule type" value="Genomic_DNA"/>
</dbReference>
<dbReference type="Pfam" id="PF18998">
    <property type="entry name" value="Flg_new_2"/>
    <property type="match status" value="1"/>
</dbReference>
<evidence type="ECO:0000259" key="1">
    <source>
        <dbReference type="PROSITE" id="PS51272"/>
    </source>
</evidence>
<dbReference type="InterPro" id="IPR044060">
    <property type="entry name" value="Bacterial_rp_domain"/>
</dbReference>
<name>A0A3S0A6R9_9BACL</name>
<accession>A0A3S0A6R9</accession>
<evidence type="ECO:0000313" key="2">
    <source>
        <dbReference type="EMBL" id="RTE10915.1"/>
    </source>
</evidence>
<evidence type="ECO:0000313" key="3">
    <source>
        <dbReference type="Proteomes" id="UP000276128"/>
    </source>
</evidence>